<gene>
    <name evidence="1" type="ORF">SAMN04488700_2226</name>
</gene>
<organism evidence="1 2">
    <name type="scientific">Carnobacterium iners</name>
    <dbReference type="NCBI Taxonomy" id="1073423"/>
    <lineage>
        <taxon>Bacteria</taxon>
        <taxon>Bacillati</taxon>
        <taxon>Bacillota</taxon>
        <taxon>Bacilli</taxon>
        <taxon>Lactobacillales</taxon>
        <taxon>Carnobacteriaceae</taxon>
        <taxon>Carnobacterium</taxon>
    </lineage>
</organism>
<dbReference type="OrthoDB" id="2156774at2"/>
<sequence>MLIEVSDSFGNDIKRLAEAANITPGEVIESSFKNSYFLKEDLLHGKNHFSDFIEEYLSALSSLDNLKSEMLLVIKKRDESDAIQHVFKELFRLASEDITLLNKLFQVYKQSDDISSLL</sequence>
<reference evidence="1 2" key="1">
    <citation type="submission" date="2017-04" db="EMBL/GenBank/DDBJ databases">
        <authorList>
            <person name="Afonso C.L."/>
            <person name="Miller P.J."/>
            <person name="Scott M.A."/>
            <person name="Spackman E."/>
            <person name="Goraichik I."/>
            <person name="Dimitrov K.M."/>
            <person name="Suarez D.L."/>
            <person name="Swayne D.E."/>
        </authorList>
    </citation>
    <scope>NUCLEOTIDE SEQUENCE [LARGE SCALE GENOMIC DNA]</scope>
    <source>
        <strain evidence="1 2">LMG26642</strain>
    </source>
</reference>
<name>A0A1X7NMW8_9LACT</name>
<protein>
    <submittedName>
        <fullName evidence="1">Uncharacterized protein</fullName>
    </submittedName>
</protein>
<dbReference type="Proteomes" id="UP000193435">
    <property type="component" value="Unassembled WGS sequence"/>
</dbReference>
<evidence type="ECO:0000313" key="1">
    <source>
        <dbReference type="EMBL" id="SMH39290.1"/>
    </source>
</evidence>
<keyword evidence="2" id="KW-1185">Reference proteome</keyword>
<dbReference type="AlphaFoldDB" id="A0A1X7NMW8"/>
<dbReference type="STRING" id="1073423.SAMN04488700_2226"/>
<dbReference type="RefSeq" id="WP_085560251.1">
    <property type="nucleotide sequence ID" value="NZ_FOAH01000002.1"/>
</dbReference>
<accession>A0A1X7NMW8</accession>
<evidence type="ECO:0000313" key="2">
    <source>
        <dbReference type="Proteomes" id="UP000193435"/>
    </source>
</evidence>
<proteinExistence type="predicted"/>
<dbReference type="EMBL" id="FXBJ01000002">
    <property type="protein sequence ID" value="SMH39290.1"/>
    <property type="molecule type" value="Genomic_DNA"/>
</dbReference>